<dbReference type="EMBL" id="ARYL01000002">
    <property type="protein sequence ID" value="KDA04135.1"/>
    <property type="molecule type" value="Genomic_DNA"/>
</dbReference>
<dbReference type="PANTHER" id="PTHR48106:SF13">
    <property type="entry name" value="QUINONE OXIDOREDUCTASE-RELATED"/>
    <property type="match status" value="1"/>
</dbReference>
<dbReference type="SUPFAM" id="SSF51735">
    <property type="entry name" value="NAD(P)-binding Rossmann-fold domains"/>
    <property type="match status" value="1"/>
</dbReference>
<dbReference type="InterPro" id="IPR011032">
    <property type="entry name" value="GroES-like_sf"/>
</dbReference>
<comment type="caution">
    <text evidence="4">The sequence shown here is derived from an EMBL/GenBank/DDBJ whole genome shotgun (WGS) entry which is preliminary data.</text>
</comment>
<evidence type="ECO:0000256" key="2">
    <source>
        <dbReference type="ARBA" id="ARBA00023002"/>
    </source>
</evidence>
<dbReference type="OrthoDB" id="9805883at2"/>
<feature type="domain" description="Enoyl reductase (ER)" evidence="3">
    <location>
        <begin position="13"/>
        <end position="321"/>
    </location>
</feature>
<organism evidence="4 5">
    <name type="scientific">Hyphomonas oceanitis SCH89</name>
    <dbReference type="NCBI Taxonomy" id="1280953"/>
    <lineage>
        <taxon>Bacteria</taxon>
        <taxon>Pseudomonadati</taxon>
        <taxon>Pseudomonadota</taxon>
        <taxon>Alphaproteobacteria</taxon>
        <taxon>Hyphomonadales</taxon>
        <taxon>Hyphomonadaceae</taxon>
        <taxon>Hyphomonas</taxon>
    </lineage>
</organism>
<keyword evidence="2" id="KW-0560">Oxidoreductase</keyword>
<accession>A0A059GC28</accession>
<dbReference type="Pfam" id="PF08240">
    <property type="entry name" value="ADH_N"/>
    <property type="match status" value="1"/>
</dbReference>
<keyword evidence="1" id="KW-0521">NADP</keyword>
<evidence type="ECO:0000313" key="4">
    <source>
        <dbReference type="EMBL" id="KDA04135.1"/>
    </source>
</evidence>
<dbReference type="Pfam" id="PF00107">
    <property type="entry name" value="ADH_zinc_N"/>
    <property type="match status" value="1"/>
</dbReference>
<reference evidence="4 5" key="1">
    <citation type="journal article" date="2014" name="Antonie Van Leeuwenhoek">
        <title>Hyphomonas beringensis sp. nov. and Hyphomonas chukchiensis sp. nov., isolated from surface seawater of the Bering Sea and Chukchi Sea.</title>
        <authorList>
            <person name="Li C."/>
            <person name="Lai Q."/>
            <person name="Li G."/>
            <person name="Dong C."/>
            <person name="Wang J."/>
            <person name="Liao Y."/>
            <person name="Shao Z."/>
        </authorList>
    </citation>
    <scope>NUCLEOTIDE SEQUENCE [LARGE SCALE GENOMIC DNA]</scope>
    <source>
        <strain evidence="4 5">SCH89</strain>
    </source>
</reference>
<dbReference type="AlphaFoldDB" id="A0A059GC28"/>
<sequence>MSEPYAIRIHETGGPDVLKKEAFEPKQPGPGQALVRQTAVGLNFIDTYYRTGLYPAKFPFTPGGEGAGLVEAVGEGVTNVKVGDRVGYVASGAYATHLTAPAGSLFKLPDGITDEDAAAVMLKGLTAWMLLFEIRPVQKGDTLLVWAPVGGVGSLLVPWAASLGARVIAVTSSEKKAELARASGASDVIVGYDNVAEQVKALTDGKGVDMALDSVGKISADASLSSLKKRGWFVSYGNASGPVDPIAPARLSAGGSLVMTRPGLFHFIDTPDALARGAKLLFAALQSGTIKAEIGQRFPLADVADAHRALESGKTTGATVLIP</sequence>
<dbReference type="GO" id="GO:0005829">
    <property type="term" value="C:cytosol"/>
    <property type="evidence" value="ECO:0007669"/>
    <property type="project" value="TreeGrafter"/>
</dbReference>
<dbReference type="RefSeq" id="WP_035535572.1">
    <property type="nucleotide sequence ID" value="NZ_ARYL01000002.1"/>
</dbReference>
<dbReference type="STRING" id="1280953.HOC_02326"/>
<name>A0A059GC28_9PROT</name>
<dbReference type="SMART" id="SM00829">
    <property type="entry name" value="PKS_ER"/>
    <property type="match status" value="1"/>
</dbReference>
<dbReference type="PATRIC" id="fig|1280953.3.peg.469"/>
<dbReference type="SUPFAM" id="SSF50129">
    <property type="entry name" value="GroES-like"/>
    <property type="match status" value="1"/>
</dbReference>
<dbReference type="Proteomes" id="UP000024942">
    <property type="component" value="Unassembled WGS sequence"/>
</dbReference>
<dbReference type="CDD" id="cd05286">
    <property type="entry name" value="QOR2"/>
    <property type="match status" value="1"/>
</dbReference>
<dbReference type="Gene3D" id="3.90.180.10">
    <property type="entry name" value="Medium-chain alcohol dehydrogenases, catalytic domain"/>
    <property type="match status" value="1"/>
</dbReference>
<dbReference type="InterPro" id="IPR013149">
    <property type="entry name" value="ADH-like_C"/>
</dbReference>
<dbReference type="InterPro" id="IPR036291">
    <property type="entry name" value="NAD(P)-bd_dom_sf"/>
</dbReference>
<dbReference type="InterPro" id="IPR047618">
    <property type="entry name" value="QOR-like"/>
</dbReference>
<gene>
    <name evidence="4" type="ORF">HOC_02326</name>
</gene>
<evidence type="ECO:0000313" key="5">
    <source>
        <dbReference type="Proteomes" id="UP000024942"/>
    </source>
</evidence>
<proteinExistence type="predicted"/>
<dbReference type="GO" id="GO:0035925">
    <property type="term" value="F:mRNA 3'-UTR AU-rich region binding"/>
    <property type="evidence" value="ECO:0007669"/>
    <property type="project" value="TreeGrafter"/>
</dbReference>
<dbReference type="GO" id="GO:0003960">
    <property type="term" value="F:quinone reductase (NADPH) activity"/>
    <property type="evidence" value="ECO:0007669"/>
    <property type="project" value="InterPro"/>
</dbReference>
<dbReference type="GO" id="GO:0070402">
    <property type="term" value="F:NADPH binding"/>
    <property type="evidence" value="ECO:0007669"/>
    <property type="project" value="TreeGrafter"/>
</dbReference>
<evidence type="ECO:0000259" key="3">
    <source>
        <dbReference type="SMART" id="SM00829"/>
    </source>
</evidence>
<keyword evidence="5" id="KW-1185">Reference proteome</keyword>
<dbReference type="eggNOG" id="COG0604">
    <property type="taxonomic scope" value="Bacteria"/>
</dbReference>
<dbReference type="PANTHER" id="PTHR48106">
    <property type="entry name" value="QUINONE OXIDOREDUCTASE PIG3-RELATED"/>
    <property type="match status" value="1"/>
</dbReference>
<protein>
    <submittedName>
        <fullName evidence="4">Putative quinone oxidoreductase</fullName>
    </submittedName>
</protein>
<dbReference type="Gene3D" id="3.40.50.720">
    <property type="entry name" value="NAD(P)-binding Rossmann-like Domain"/>
    <property type="match status" value="1"/>
</dbReference>
<dbReference type="InterPro" id="IPR013154">
    <property type="entry name" value="ADH-like_N"/>
</dbReference>
<evidence type="ECO:0000256" key="1">
    <source>
        <dbReference type="ARBA" id="ARBA00022857"/>
    </source>
</evidence>
<dbReference type="InterPro" id="IPR020843">
    <property type="entry name" value="ER"/>
</dbReference>